<dbReference type="OrthoDB" id="8858565at2"/>
<feature type="region of interest" description="Disordered" evidence="1">
    <location>
        <begin position="1"/>
        <end position="29"/>
    </location>
</feature>
<dbReference type="AlphaFoldDB" id="A0A1G5SGQ9"/>
<accession>A0A1G5SGQ9</accession>
<name>A0A1G5SGQ9_9PROT</name>
<keyword evidence="3" id="KW-1185">Reference proteome</keyword>
<reference evidence="2 3" key="1">
    <citation type="submission" date="2016-10" db="EMBL/GenBank/DDBJ databases">
        <authorList>
            <person name="de Groot N.N."/>
        </authorList>
    </citation>
    <scope>NUCLEOTIDE SEQUENCE [LARGE SCALE GENOMIC DNA]</scope>
    <source>
        <strain evidence="2">1</strain>
    </source>
</reference>
<feature type="compositionally biased region" description="Basic and acidic residues" evidence="1">
    <location>
        <begin position="16"/>
        <end position="29"/>
    </location>
</feature>
<dbReference type="Pfam" id="PF09954">
    <property type="entry name" value="DUF2188"/>
    <property type="match status" value="1"/>
</dbReference>
<dbReference type="InterPro" id="IPR018691">
    <property type="entry name" value="DUF2188"/>
</dbReference>
<dbReference type="Proteomes" id="UP000198729">
    <property type="component" value="Unassembled WGS sequence"/>
</dbReference>
<gene>
    <name evidence="2" type="ORF">NSMM_50002</name>
</gene>
<dbReference type="RefSeq" id="WP_090287074.1">
    <property type="nucleotide sequence ID" value="NZ_FMWO01000058.1"/>
</dbReference>
<dbReference type="EMBL" id="FMWO01000058">
    <property type="protein sequence ID" value="SCZ86187.1"/>
    <property type="molecule type" value="Genomic_DNA"/>
</dbReference>
<evidence type="ECO:0000313" key="2">
    <source>
        <dbReference type="EMBL" id="SCZ86187.1"/>
    </source>
</evidence>
<evidence type="ECO:0000313" key="3">
    <source>
        <dbReference type="Proteomes" id="UP000198729"/>
    </source>
</evidence>
<organism evidence="2 3">
    <name type="scientific">Nitrosomonas mobilis</name>
    <dbReference type="NCBI Taxonomy" id="51642"/>
    <lineage>
        <taxon>Bacteria</taxon>
        <taxon>Pseudomonadati</taxon>
        <taxon>Pseudomonadota</taxon>
        <taxon>Betaproteobacteria</taxon>
        <taxon>Nitrosomonadales</taxon>
        <taxon>Nitrosomonadaceae</taxon>
        <taxon>Nitrosomonas</taxon>
    </lineage>
</organism>
<proteinExistence type="predicted"/>
<evidence type="ECO:0000256" key="1">
    <source>
        <dbReference type="SAM" id="MobiDB-lite"/>
    </source>
</evidence>
<feature type="region of interest" description="Disordered" evidence="1">
    <location>
        <begin position="55"/>
        <end position="77"/>
    </location>
</feature>
<evidence type="ECO:0008006" key="4">
    <source>
        <dbReference type="Google" id="ProtNLM"/>
    </source>
</evidence>
<protein>
    <recommendedName>
        <fullName evidence="4">DUF2188 domain-containing protein</fullName>
    </recommendedName>
</protein>
<sequence length="77" mass="8510">MPRKTHHVVPNSEGGWDVKKGGGEKSIKHFDKKRDAVDFGRGVSRNQESELVVHKNNGIIQNPDSHGGDPCPPKDKK</sequence>